<dbReference type="SUPFAM" id="SSF52151">
    <property type="entry name" value="FabD/lysophospholipase-like"/>
    <property type="match status" value="1"/>
</dbReference>
<organism evidence="7 8">
    <name type="scientific">Thiohalospira halophila DSM 15071</name>
    <dbReference type="NCBI Taxonomy" id="1123397"/>
    <lineage>
        <taxon>Bacteria</taxon>
        <taxon>Pseudomonadati</taxon>
        <taxon>Pseudomonadota</taxon>
        <taxon>Gammaproteobacteria</taxon>
        <taxon>Thiohalospirales</taxon>
        <taxon>Thiohalospiraceae</taxon>
        <taxon>Thiohalospira</taxon>
    </lineage>
</organism>
<reference evidence="7 8" key="1">
    <citation type="submission" date="2016-10" db="EMBL/GenBank/DDBJ databases">
        <authorList>
            <person name="de Groot N.N."/>
        </authorList>
    </citation>
    <scope>NUCLEOTIDE SEQUENCE [LARGE SCALE GENOMIC DNA]</scope>
    <source>
        <strain evidence="7 8">HL3</strain>
    </source>
</reference>
<keyword evidence="3 4" id="KW-0443">Lipid metabolism</keyword>
<feature type="active site" description="Proton acceptor" evidence="4">
    <location>
        <position position="196"/>
    </location>
</feature>
<feature type="domain" description="PNPLA" evidence="6">
    <location>
        <begin position="33"/>
        <end position="209"/>
    </location>
</feature>
<keyword evidence="2 4" id="KW-0442">Lipid degradation</keyword>
<feature type="signal peptide" evidence="5">
    <location>
        <begin position="1"/>
        <end position="22"/>
    </location>
</feature>
<evidence type="ECO:0000313" key="8">
    <source>
        <dbReference type="Proteomes" id="UP000198611"/>
    </source>
</evidence>
<evidence type="ECO:0000313" key="7">
    <source>
        <dbReference type="EMBL" id="SFD45186.1"/>
    </source>
</evidence>
<feature type="active site" description="Nucleophile" evidence="4">
    <location>
        <position position="66"/>
    </location>
</feature>
<evidence type="ECO:0000259" key="6">
    <source>
        <dbReference type="PROSITE" id="PS51635"/>
    </source>
</evidence>
<dbReference type="GO" id="GO:0016787">
    <property type="term" value="F:hydrolase activity"/>
    <property type="evidence" value="ECO:0007669"/>
    <property type="project" value="UniProtKB-UniRule"/>
</dbReference>
<dbReference type="RefSeq" id="WP_093428322.1">
    <property type="nucleotide sequence ID" value="NZ_FOMJ01000005.1"/>
</dbReference>
<dbReference type="InterPro" id="IPR016035">
    <property type="entry name" value="Acyl_Trfase/lysoPLipase"/>
</dbReference>
<feature type="chain" id="PRO_5011669852" evidence="5">
    <location>
        <begin position="23"/>
        <end position="306"/>
    </location>
</feature>
<dbReference type="AlphaFoldDB" id="A0A1I1SFF7"/>
<dbReference type="OrthoDB" id="5290098at2"/>
<evidence type="ECO:0000256" key="5">
    <source>
        <dbReference type="SAM" id="SignalP"/>
    </source>
</evidence>
<keyword evidence="1 4" id="KW-0378">Hydrolase</keyword>
<keyword evidence="8" id="KW-1185">Reference proteome</keyword>
<accession>A0A1I1SFF7</accession>
<dbReference type="PROSITE" id="PS51635">
    <property type="entry name" value="PNPLA"/>
    <property type="match status" value="1"/>
</dbReference>
<evidence type="ECO:0000256" key="1">
    <source>
        <dbReference type="ARBA" id="ARBA00022801"/>
    </source>
</evidence>
<name>A0A1I1SFF7_9GAMM</name>
<sequence length="306" mass="32485">MRMLIALFLFAALWLPASPTQAAGQEPPPSVGLALGSGGAGGLAHIRMLAVFDELGHKPDRIVGTSIGAVIGVLYAAGLSAEEIRALFAEFGGSELDALSRLMRPGGDLTLADFLEIGGGDGGVIESRGFLEFLKGKVEARTFDELAIPLEIVATDYATGETVILDEGDLFEAVGASMAVPGLFPPVRRDGRLLIDGGTSNPLPYDRLLGRHDVVVAVDVSGSREVTGDGVGWSDLLFKSFEVMQQALIAARMRVAEPDILIRPDVSGIRLLHFHRVEAILEQAEPAAAELRRALIEAGVRREEGR</sequence>
<dbReference type="Gene3D" id="3.40.1090.10">
    <property type="entry name" value="Cytosolic phospholipase A2 catalytic domain"/>
    <property type="match status" value="2"/>
</dbReference>
<dbReference type="InterPro" id="IPR002641">
    <property type="entry name" value="PNPLA_dom"/>
</dbReference>
<dbReference type="Proteomes" id="UP000198611">
    <property type="component" value="Unassembled WGS sequence"/>
</dbReference>
<dbReference type="STRING" id="1123397.SAMN05660831_01679"/>
<dbReference type="PANTHER" id="PTHR14226">
    <property type="entry name" value="NEUROPATHY TARGET ESTERASE/SWISS CHEESE D.MELANOGASTER"/>
    <property type="match status" value="1"/>
</dbReference>
<dbReference type="InterPro" id="IPR050301">
    <property type="entry name" value="NTE"/>
</dbReference>
<dbReference type="GO" id="GO:0016042">
    <property type="term" value="P:lipid catabolic process"/>
    <property type="evidence" value="ECO:0007669"/>
    <property type="project" value="UniProtKB-UniRule"/>
</dbReference>
<proteinExistence type="predicted"/>
<keyword evidence="5" id="KW-0732">Signal</keyword>
<protein>
    <submittedName>
        <fullName evidence="7">NTE family protein</fullName>
    </submittedName>
</protein>
<dbReference type="EMBL" id="FOMJ01000005">
    <property type="protein sequence ID" value="SFD45186.1"/>
    <property type="molecule type" value="Genomic_DNA"/>
</dbReference>
<evidence type="ECO:0000256" key="3">
    <source>
        <dbReference type="ARBA" id="ARBA00023098"/>
    </source>
</evidence>
<dbReference type="PANTHER" id="PTHR14226:SF76">
    <property type="entry name" value="NTE FAMILY PROTEIN RSSA"/>
    <property type="match status" value="1"/>
</dbReference>
<evidence type="ECO:0000256" key="4">
    <source>
        <dbReference type="PROSITE-ProRule" id="PRU01161"/>
    </source>
</evidence>
<evidence type="ECO:0000256" key="2">
    <source>
        <dbReference type="ARBA" id="ARBA00022963"/>
    </source>
</evidence>
<feature type="short sequence motif" description="DGA/G" evidence="4">
    <location>
        <begin position="196"/>
        <end position="198"/>
    </location>
</feature>
<comment type="caution">
    <text evidence="4">Lacks conserved residue(s) required for the propagation of feature annotation.</text>
</comment>
<gene>
    <name evidence="7" type="ORF">SAMN05660831_01679</name>
</gene>
<feature type="short sequence motif" description="GXSXG" evidence="4">
    <location>
        <begin position="64"/>
        <end position="68"/>
    </location>
</feature>
<dbReference type="Pfam" id="PF01734">
    <property type="entry name" value="Patatin"/>
    <property type="match status" value="1"/>
</dbReference>